<dbReference type="EMBL" id="QHCV01000037">
    <property type="protein sequence ID" value="RAV32134.1"/>
    <property type="molecule type" value="Genomic_DNA"/>
</dbReference>
<name>A0A364V698_9CORY</name>
<keyword evidence="2" id="KW-1185">Reference proteome</keyword>
<reference evidence="1 2" key="1">
    <citation type="journal article" date="2018" name="Syst. Appl. Microbiol.">
        <title>Corynebacterium heidelbergense sp. nov., isolated from the preen glands of Egyptian geese (Alopochen aegyptiacus).</title>
        <authorList>
            <person name="Braun M.S."/>
            <person name="Wang E."/>
            <person name="Zimmermann S."/>
            <person name="Wink M."/>
        </authorList>
    </citation>
    <scope>NUCLEOTIDE SEQUENCE [LARGE SCALE GENOMIC DNA]</scope>
    <source>
        <strain evidence="1 2">647</strain>
    </source>
</reference>
<evidence type="ECO:0000313" key="2">
    <source>
        <dbReference type="Proteomes" id="UP000251577"/>
    </source>
</evidence>
<dbReference type="SUPFAM" id="SSF53474">
    <property type="entry name" value="alpha/beta-Hydrolases"/>
    <property type="match status" value="1"/>
</dbReference>
<proteinExistence type="predicted"/>
<gene>
    <name evidence="1" type="ORF">DLJ54_04820</name>
</gene>
<accession>A0A364V698</accession>
<organism evidence="1 2">
    <name type="scientific">Corynebacterium heidelbergense</name>
    <dbReference type="NCBI Taxonomy" id="2055947"/>
    <lineage>
        <taxon>Bacteria</taxon>
        <taxon>Bacillati</taxon>
        <taxon>Actinomycetota</taxon>
        <taxon>Actinomycetes</taxon>
        <taxon>Mycobacteriales</taxon>
        <taxon>Corynebacteriaceae</taxon>
        <taxon>Corynebacterium</taxon>
    </lineage>
</organism>
<dbReference type="InterPro" id="IPR029058">
    <property type="entry name" value="AB_hydrolase_fold"/>
</dbReference>
<dbReference type="Proteomes" id="UP000251577">
    <property type="component" value="Unassembled WGS sequence"/>
</dbReference>
<dbReference type="Gene3D" id="3.40.50.1820">
    <property type="entry name" value="alpha/beta hydrolase"/>
    <property type="match status" value="1"/>
</dbReference>
<keyword evidence="1" id="KW-0378">Hydrolase</keyword>
<comment type="caution">
    <text evidence="1">The sequence shown here is derived from an EMBL/GenBank/DDBJ whole genome shotgun (WGS) entry which is preliminary data.</text>
</comment>
<sequence>MKNLVARLGKRGPHRVLTGDLSFAGIPGKVYTPAEGNGIAGIAFGHDWRLGVRNYHGTLRHLASWGIAVAAPDTERGFLPNARGFASDLETCLQILAGVKLGTGSVSVSPNKLFLAGHGFGASCAVLAATGRSAQSNPKSGYHNQPSIAGVMAVYPSDTTPSPYEAAKQVDAPGLVLHPGSAAESQYGDAKRMAALWRGEVVYRTIEGAGSSGFHEAYGRKLLLGGGTPEFAKQDLVRALMVGFTLAESEGKYDKFRETNVKLKNTETASQVELFRNLPEHMDTKQLLAQLQF</sequence>
<dbReference type="GO" id="GO:0016787">
    <property type="term" value="F:hydrolase activity"/>
    <property type="evidence" value="ECO:0007669"/>
    <property type="project" value="UniProtKB-KW"/>
</dbReference>
<evidence type="ECO:0000313" key="1">
    <source>
        <dbReference type="EMBL" id="RAV32134.1"/>
    </source>
</evidence>
<protein>
    <submittedName>
        <fullName evidence="1">Alpha/beta hydrolase</fullName>
    </submittedName>
</protein>
<dbReference type="AlphaFoldDB" id="A0A364V698"/>